<reference evidence="4 5" key="1">
    <citation type="submission" date="2023-09" db="EMBL/GenBank/DDBJ databases">
        <title>Nesidiocoris tenuis whole genome shotgun sequence.</title>
        <authorList>
            <person name="Shibata T."/>
            <person name="Shimoda M."/>
            <person name="Kobayashi T."/>
            <person name="Uehara T."/>
        </authorList>
    </citation>
    <scope>NUCLEOTIDE SEQUENCE [LARGE SCALE GENOMIC DNA]</scope>
    <source>
        <strain evidence="4 5">Japan</strain>
    </source>
</reference>
<keyword evidence="1" id="KW-0862">Zinc</keyword>
<dbReference type="InterPro" id="IPR007527">
    <property type="entry name" value="Znf_SWIM"/>
</dbReference>
<proteinExistence type="predicted"/>
<dbReference type="PROSITE" id="PS00028">
    <property type="entry name" value="ZINC_FINGER_C2H2_1"/>
    <property type="match status" value="1"/>
</dbReference>
<keyword evidence="1" id="KW-0863">Zinc-finger</keyword>
<dbReference type="PROSITE" id="PS50157">
    <property type="entry name" value="ZINC_FINGER_C2H2_2"/>
    <property type="match status" value="1"/>
</dbReference>
<dbReference type="PROSITE" id="PS50966">
    <property type="entry name" value="ZF_SWIM"/>
    <property type="match status" value="1"/>
</dbReference>
<evidence type="ECO:0000259" key="2">
    <source>
        <dbReference type="PROSITE" id="PS50157"/>
    </source>
</evidence>
<evidence type="ECO:0000313" key="5">
    <source>
        <dbReference type="Proteomes" id="UP001307889"/>
    </source>
</evidence>
<dbReference type="PANTHER" id="PTHR33936">
    <property type="entry name" value="PROTEIN CBG17840"/>
    <property type="match status" value="1"/>
</dbReference>
<feature type="domain" description="C2H2-type" evidence="2">
    <location>
        <begin position="49"/>
        <end position="77"/>
    </location>
</feature>
<sequence length="760" mass="86802">MSSTDRKAMCNICKVLTLRSNLRRHMRSKHGITSNSSKTAEPSEHDVNVVCRYCKKTFKRRKALLQHYRSVHANDPGVLSECAWIETYACHLCMYRTTRKAALRSHLSKTHENRPNPGTSNRMKCPMCEFESTRDSMVKHYQSAHDVRLVLENLKFDSEPLFHEWMSKIEEEDSCKFSRVDCYKCADSHTKIVYRCRRDGIYKTKGKNTRRPKSSSKINAVCPASLKVEIGSDGETSVTYCKTHFGHSQDGVKIRLLRAERDEIAKQISEGLSFDQIMDSFRIPLKRKDLHNIVRDYNLQKEPRSGQMASEESCIQDMLVSDNVIRFYKSPGDVLTRYPDLEAGSLILVVMNDAQVDMARRHGTNVVSACVIQAEISTLMISVLDDLGRGVPVAFLFSNAITPEIVDIFVGCFKEAIGFKIKPRILVTDVGDSFSFAWSKHMIEPHSRLYCGYCVELSWREYSESIENQEKRVDVRTALNLMKIEPSKATFSDKIKNALSDWNSSPDTKQFASYFVLYYSRWPSRWAQSCNESLAVVQPPFLSLHETINRIYLNAYAKGLDASVKALMKHVRKVLLEGLIHLSKNEASTRWHSIEARHDAAVIIPASQILYDGDTWKVPTRNGLKMYEVKSSKTDCPCQVRCDECNACIHSYTCSCPDSRFKFNLCKHIHAVCQHIMHTDPSKNGIAKDNYRFVDSAELSEQATSEGDETTINIEQEKKRLVKEFAAIVNRVNSIEHVKFIDKSLDLLKTLAADDRNFSY</sequence>
<name>A0ABN7B1X4_9HEMI</name>
<dbReference type="EMBL" id="AP028916">
    <property type="protein sequence ID" value="BES97622.1"/>
    <property type="molecule type" value="Genomic_DNA"/>
</dbReference>
<evidence type="ECO:0000256" key="1">
    <source>
        <dbReference type="PROSITE-ProRule" id="PRU00042"/>
    </source>
</evidence>
<organism evidence="4 5">
    <name type="scientific">Nesidiocoris tenuis</name>
    <dbReference type="NCBI Taxonomy" id="355587"/>
    <lineage>
        <taxon>Eukaryota</taxon>
        <taxon>Metazoa</taxon>
        <taxon>Ecdysozoa</taxon>
        <taxon>Arthropoda</taxon>
        <taxon>Hexapoda</taxon>
        <taxon>Insecta</taxon>
        <taxon>Pterygota</taxon>
        <taxon>Neoptera</taxon>
        <taxon>Paraneoptera</taxon>
        <taxon>Hemiptera</taxon>
        <taxon>Heteroptera</taxon>
        <taxon>Panheteroptera</taxon>
        <taxon>Cimicomorpha</taxon>
        <taxon>Miridae</taxon>
        <taxon>Dicyphina</taxon>
        <taxon>Nesidiocoris</taxon>
    </lineage>
</organism>
<dbReference type="PANTHER" id="PTHR33936:SF24">
    <property type="entry name" value="C2H2-TYPE DOMAIN-CONTAINING PROTEIN"/>
    <property type="match status" value="1"/>
</dbReference>
<dbReference type="InterPro" id="IPR052797">
    <property type="entry name" value="RegFact_GeneExpr_CellDeath"/>
</dbReference>
<evidence type="ECO:0000259" key="3">
    <source>
        <dbReference type="PROSITE" id="PS50966"/>
    </source>
</evidence>
<gene>
    <name evidence="4" type="ORF">NTJ_10436</name>
</gene>
<dbReference type="Proteomes" id="UP001307889">
    <property type="component" value="Chromosome 8"/>
</dbReference>
<dbReference type="Gene3D" id="3.30.160.60">
    <property type="entry name" value="Classic Zinc Finger"/>
    <property type="match status" value="2"/>
</dbReference>
<accession>A0ABN7B1X4</accession>
<dbReference type="InterPro" id="IPR013087">
    <property type="entry name" value="Znf_C2H2_type"/>
</dbReference>
<keyword evidence="5" id="KW-1185">Reference proteome</keyword>
<dbReference type="SMART" id="SM00355">
    <property type="entry name" value="ZnF_C2H2"/>
    <property type="match status" value="4"/>
</dbReference>
<feature type="domain" description="SWIM-type" evidence="3">
    <location>
        <begin position="627"/>
        <end position="677"/>
    </location>
</feature>
<evidence type="ECO:0000313" key="4">
    <source>
        <dbReference type="EMBL" id="BES97622.1"/>
    </source>
</evidence>
<keyword evidence="1" id="KW-0479">Metal-binding</keyword>
<protein>
    <submittedName>
        <fullName evidence="4">Zinc finger protein</fullName>
    </submittedName>
</protein>